<dbReference type="InterPro" id="IPR000719">
    <property type="entry name" value="Prot_kinase_dom"/>
</dbReference>
<keyword evidence="8" id="KW-1133">Transmembrane helix</keyword>
<keyword evidence="9" id="KW-0472">Membrane</keyword>
<organism evidence="13 14">
    <name type="scientific">Rhododendron simsii</name>
    <name type="common">Sims's rhododendron</name>
    <dbReference type="NCBI Taxonomy" id="118357"/>
    <lineage>
        <taxon>Eukaryota</taxon>
        <taxon>Viridiplantae</taxon>
        <taxon>Streptophyta</taxon>
        <taxon>Embryophyta</taxon>
        <taxon>Tracheophyta</taxon>
        <taxon>Spermatophyta</taxon>
        <taxon>Magnoliopsida</taxon>
        <taxon>eudicotyledons</taxon>
        <taxon>Gunneridae</taxon>
        <taxon>Pentapetalae</taxon>
        <taxon>asterids</taxon>
        <taxon>Ericales</taxon>
        <taxon>Ericaceae</taxon>
        <taxon>Ericoideae</taxon>
        <taxon>Rhodoreae</taxon>
        <taxon>Rhododendron</taxon>
    </lineage>
</organism>
<dbReference type="Pfam" id="PF07714">
    <property type="entry name" value="PK_Tyr_Ser-Thr"/>
    <property type="match status" value="1"/>
</dbReference>
<dbReference type="InterPro" id="IPR017441">
    <property type="entry name" value="Protein_kinase_ATP_BS"/>
</dbReference>
<keyword evidence="2" id="KW-0723">Serine/threonine-protein kinase</keyword>
<keyword evidence="10" id="KW-0325">Glycoprotein</keyword>
<evidence type="ECO:0000256" key="11">
    <source>
        <dbReference type="PROSITE-ProRule" id="PRU10141"/>
    </source>
</evidence>
<keyword evidence="7 11" id="KW-0067">ATP-binding</keyword>
<evidence type="ECO:0000256" key="10">
    <source>
        <dbReference type="ARBA" id="ARBA00023180"/>
    </source>
</evidence>
<feature type="binding site" evidence="11">
    <location>
        <position position="98"/>
    </location>
    <ligand>
        <name>ATP</name>
        <dbReference type="ChEBI" id="CHEBI:30616"/>
    </ligand>
</feature>
<dbReference type="InterPro" id="IPR011009">
    <property type="entry name" value="Kinase-like_dom_sf"/>
</dbReference>
<keyword evidence="4" id="KW-0812">Transmembrane</keyword>
<dbReference type="SUPFAM" id="SSF56112">
    <property type="entry name" value="Protein kinase-like (PK-like)"/>
    <property type="match status" value="1"/>
</dbReference>
<evidence type="ECO:0000313" key="13">
    <source>
        <dbReference type="EMBL" id="KAF7149095.1"/>
    </source>
</evidence>
<proteinExistence type="predicted"/>
<dbReference type="AlphaFoldDB" id="A0A834LQV0"/>
<dbReference type="PANTHER" id="PTHR27009">
    <property type="entry name" value="RUST RESISTANCE KINASE LR10-RELATED"/>
    <property type="match status" value="1"/>
</dbReference>
<evidence type="ECO:0000259" key="12">
    <source>
        <dbReference type="PROSITE" id="PS50011"/>
    </source>
</evidence>
<dbReference type="InterPro" id="IPR020635">
    <property type="entry name" value="Tyr_kinase_cat_dom"/>
</dbReference>
<evidence type="ECO:0000256" key="1">
    <source>
        <dbReference type="ARBA" id="ARBA00004479"/>
    </source>
</evidence>
<evidence type="ECO:0000256" key="2">
    <source>
        <dbReference type="ARBA" id="ARBA00022527"/>
    </source>
</evidence>
<keyword evidence="6 11" id="KW-0547">Nucleotide-binding</keyword>
<dbReference type="GO" id="GO:0004713">
    <property type="term" value="F:protein tyrosine kinase activity"/>
    <property type="evidence" value="ECO:0007669"/>
    <property type="project" value="InterPro"/>
</dbReference>
<dbReference type="GO" id="GO:0016020">
    <property type="term" value="C:membrane"/>
    <property type="evidence" value="ECO:0007669"/>
    <property type="project" value="UniProtKB-SubCell"/>
</dbReference>
<evidence type="ECO:0000256" key="4">
    <source>
        <dbReference type="ARBA" id="ARBA00022692"/>
    </source>
</evidence>
<reference evidence="13" key="1">
    <citation type="submission" date="2019-11" db="EMBL/GenBank/DDBJ databases">
        <authorList>
            <person name="Liu Y."/>
            <person name="Hou J."/>
            <person name="Li T.-Q."/>
            <person name="Guan C.-H."/>
            <person name="Wu X."/>
            <person name="Wu H.-Z."/>
            <person name="Ling F."/>
            <person name="Zhang R."/>
            <person name="Shi X.-G."/>
            <person name="Ren J.-P."/>
            <person name="Chen E.-F."/>
            <person name="Sun J.-M."/>
        </authorList>
    </citation>
    <scope>NUCLEOTIDE SEQUENCE</scope>
    <source>
        <strain evidence="13">Adult_tree_wgs_1</strain>
        <tissue evidence="13">Leaves</tissue>
    </source>
</reference>
<evidence type="ECO:0000256" key="8">
    <source>
        <dbReference type="ARBA" id="ARBA00022989"/>
    </source>
</evidence>
<dbReference type="FunFam" id="3.30.200.20:FF:000178">
    <property type="entry name" value="serine/threonine-protein kinase PBS1-like"/>
    <property type="match status" value="1"/>
</dbReference>
<dbReference type="InterPro" id="IPR045874">
    <property type="entry name" value="LRK10/LRL21-25-like"/>
</dbReference>
<dbReference type="PROSITE" id="PS50011">
    <property type="entry name" value="PROTEIN_KINASE_DOM"/>
    <property type="match status" value="1"/>
</dbReference>
<sequence>MAKRLMKHRSGGHGESGCGYGEFFKMAEGFSKKQKKIKRKGHLKIERFLEDYRALKPARYSYANVKKITNQFKDKVGQGGYGTVYKGQLSNDVYVAVKILSNIKDNGEEFINEVGIIGTIHHVNVVRLVGYCADGFRKALIYKFLPNDSLEKFASSYHKKLSLGWQKLLEIAMGIAKGIEYLHQGKVVFKPPNPFASINPTLATGQASGRPFKSELEIIVESE</sequence>
<dbReference type="InterPro" id="IPR001245">
    <property type="entry name" value="Ser-Thr/Tyr_kinase_cat_dom"/>
</dbReference>
<comment type="caution">
    <text evidence="13">The sequence shown here is derived from an EMBL/GenBank/DDBJ whole genome shotgun (WGS) entry which is preliminary data.</text>
</comment>
<accession>A0A834LQV0</accession>
<protein>
    <recommendedName>
        <fullName evidence="12">Protein kinase domain-containing protein</fullName>
    </recommendedName>
</protein>
<gene>
    <name evidence="13" type="ORF">RHSIM_Rhsim03G0206200</name>
</gene>
<keyword evidence="3" id="KW-0808">Transferase</keyword>
<evidence type="ECO:0000313" key="14">
    <source>
        <dbReference type="Proteomes" id="UP000626092"/>
    </source>
</evidence>
<dbReference type="EMBL" id="WJXA01000003">
    <property type="protein sequence ID" value="KAF7149095.1"/>
    <property type="molecule type" value="Genomic_DNA"/>
</dbReference>
<dbReference type="GO" id="GO:0005524">
    <property type="term" value="F:ATP binding"/>
    <property type="evidence" value="ECO:0007669"/>
    <property type="project" value="UniProtKB-UniRule"/>
</dbReference>
<evidence type="ECO:0000256" key="6">
    <source>
        <dbReference type="ARBA" id="ARBA00022741"/>
    </source>
</evidence>
<dbReference type="Gene3D" id="1.10.510.10">
    <property type="entry name" value="Transferase(Phosphotransferase) domain 1"/>
    <property type="match status" value="1"/>
</dbReference>
<name>A0A834LQV0_RHOSS</name>
<dbReference type="Proteomes" id="UP000626092">
    <property type="component" value="Unassembled WGS sequence"/>
</dbReference>
<feature type="domain" description="Protein kinase" evidence="12">
    <location>
        <begin position="70"/>
        <end position="223"/>
    </location>
</feature>
<dbReference type="GO" id="GO:0004674">
    <property type="term" value="F:protein serine/threonine kinase activity"/>
    <property type="evidence" value="ECO:0007669"/>
    <property type="project" value="UniProtKB-KW"/>
</dbReference>
<evidence type="ECO:0000256" key="3">
    <source>
        <dbReference type="ARBA" id="ARBA00022679"/>
    </source>
</evidence>
<keyword evidence="5" id="KW-0732">Signal</keyword>
<evidence type="ECO:0000256" key="5">
    <source>
        <dbReference type="ARBA" id="ARBA00022729"/>
    </source>
</evidence>
<keyword evidence="14" id="KW-1185">Reference proteome</keyword>
<keyword evidence="2" id="KW-0418">Kinase</keyword>
<comment type="subcellular location">
    <subcellularLocation>
        <location evidence="1">Membrane</location>
        <topology evidence="1">Single-pass type I membrane protein</topology>
    </subcellularLocation>
</comment>
<dbReference type="OrthoDB" id="544400at2759"/>
<evidence type="ECO:0000256" key="9">
    <source>
        <dbReference type="ARBA" id="ARBA00023136"/>
    </source>
</evidence>
<evidence type="ECO:0000256" key="7">
    <source>
        <dbReference type="ARBA" id="ARBA00022840"/>
    </source>
</evidence>
<dbReference type="SMART" id="SM00219">
    <property type="entry name" value="TyrKc"/>
    <property type="match status" value="1"/>
</dbReference>
<dbReference type="PROSITE" id="PS00107">
    <property type="entry name" value="PROTEIN_KINASE_ATP"/>
    <property type="match status" value="1"/>
</dbReference>